<dbReference type="PANTHER" id="PTHR45783">
    <property type="entry name" value="KINESIN LIGHT CHAIN"/>
    <property type="match status" value="1"/>
</dbReference>
<evidence type="ECO:0000256" key="2">
    <source>
        <dbReference type="ARBA" id="ARBA00009622"/>
    </source>
</evidence>
<evidence type="ECO:0000256" key="6">
    <source>
        <dbReference type="ARBA" id="ARBA00022803"/>
    </source>
</evidence>
<reference evidence="12" key="1">
    <citation type="journal article" date="2020" name="Stud. Mycol.">
        <title>101 Dothideomycetes genomes: a test case for predicting lifestyles and emergence of pathogens.</title>
        <authorList>
            <person name="Haridas S."/>
            <person name="Albert R."/>
            <person name="Binder M."/>
            <person name="Bloem J."/>
            <person name="Labutti K."/>
            <person name="Salamov A."/>
            <person name="Andreopoulos B."/>
            <person name="Baker S."/>
            <person name="Barry K."/>
            <person name="Bills G."/>
            <person name="Bluhm B."/>
            <person name="Cannon C."/>
            <person name="Castanera R."/>
            <person name="Culley D."/>
            <person name="Daum C."/>
            <person name="Ezra D."/>
            <person name="Gonzalez J."/>
            <person name="Henrissat B."/>
            <person name="Kuo A."/>
            <person name="Liang C."/>
            <person name="Lipzen A."/>
            <person name="Lutzoni F."/>
            <person name="Magnuson J."/>
            <person name="Mondo S."/>
            <person name="Nolan M."/>
            <person name="Ohm R."/>
            <person name="Pangilinan J."/>
            <person name="Park H.-J."/>
            <person name="Ramirez L."/>
            <person name="Alfaro M."/>
            <person name="Sun H."/>
            <person name="Tritt A."/>
            <person name="Yoshinaga Y."/>
            <person name="Zwiers L.-H."/>
            <person name="Turgeon B."/>
            <person name="Goodwin S."/>
            <person name="Spatafora J."/>
            <person name="Crous P."/>
            <person name="Grigoriev I."/>
        </authorList>
    </citation>
    <scope>NUCLEOTIDE SEQUENCE</scope>
    <source>
        <strain evidence="12">CBS 115976</strain>
    </source>
</reference>
<dbReference type="AlphaFoldDB" id="A0A6A6U843"/>
<keyword evidence="6" id="KW-0802">TPR repeat</keyword>
<evidence type="ECO:0000256" key="4">
    <source>
        <dbReference type="ARBA" id="ARBA00022701"/>
    </source>
</evidence>
<evidence type="ECO:0000256" key="8">
    <source>
        <dbReference type="ARBA" id="ARBA00023175"/>
    </source>
</evidence>
<evidence type="ECO:0000256" key="1">
    <source>
        <dbReference type="ARBA" id="ARBA00004245"/>
    </source>
</evidence>
<sequence>MNRPSADHPDESAFSTSNMQTTPDSFSGSLYPDYGSLFDYGDDLFSSDWMNSVVFDTVARRTTVDGDQLPDINDPNNGEPICIAPPTKSRKGKAPTLRLEDWELVKSRVLDLHVTQNIPLPKVIQTIEEEYPEFKATLRISQWGQDKNVKPSEMKVIVRKRQQRKINDPNRGELRFRLREHTVDPEKIDRWMKRKNIASDEVYSPSSIASTPTALSFQTRSPASGSMASISMSRSSSFNQGLEVPSPALSFASVFQSRASSFPGQSPALSYRKVTMPQIFVNRFGPIIEQASTQIISRYLGEDESRTREELSFNRLSKGDEHPKTMNSIICLAEILLGQGRYRSAEEIARESVVLCKAHLGEEHELTLNSLFRLGVIFRCQGLFEKAEKLQRKILSTSQRVLGQYHKITLVVMLELVHILYPRSKWNEAETFAISTLRHHEKALGARHLGTLEAKLVLAIIYTAQYRLWDAEQLQMSILQTSIELVGPENIFTIISMASMANIYHMQGRLSEAEQLATRALETSRRVLGPEHPQTMESIKEYATICNATGRGAEANKLLERCVAVQERVLGLDHPKTIHSASVLSSWKRMPQLLD</sequence>
<dbReference type="Proteomes" id="UP000799302">
    <property type="component" value="Unassembled WGS sequence"/>
</dbReference>
<keyword evidence="4" id="KW-0493">Microtubule</keyword>
<dbReference type="GO" id="GO:0005871">
    <property type="term" value="C:kinesin complex"/>
    <property type="evidence" value="ECO:0007669"/>
    <property type="project" value="InterPro"/>
</dbReference>
<keyword evidence="13" id="KW-1185">Reference proteome</keyword>
<gene>
    <name evidence="12" type="ORF">BT63DRAFT_414174</name>
</gene>
<proteinExistence type="inferred from homology"/>
<feature type="domain" description="Clr5" evidence="11">
    <location>
        <begin position="100"/>
        <end position="139"/>
    </location>
</feature>
<evidence type="ECO:0000256" key="5">
    <source>
        <dbReference type="ARBA" id="ARBA00022737"/>
    </source>
</evidence>
<comment type="similarity">
    <text evidence="2">Belongs to the kinesin light chain family.</text>
</comment>
<evidence type="ECO:0000259" key="11">
    <source>
        <dbReference type="Pfam" id="PF14420"/>
    </source>
</evidence>
<accession>A0A6A6U843</accession>
<dbReference type="GO" id="GO:0019894">
    <property type="term" value="F:kinesin binding"/>
    <property type="evidence" value="ECO:0007669"/>
    <property type="project" value="TreeGrafter"/>
</dbReference>
<evidence type="ECO:0000313" key="13">
    <source>
        <dbReference type="Proteomes" id="UP000799302"/>
    </source>
</evidence>
<dbReference type="Gene3D" id="1.25.40.10">
    <property type="entry name" value="Tetratricopeptide repeat domain"/>
    <property type="match status" value="2"/>
</dbReference>
<feature type="region of interest" description="Disordered" evidence="10">
    <location>
        <begin position="1"/>
        <end position="22"/>
    </location>
</feature>
<keyword evidence="5" id="KW-0677">Repeat</keyword>
<dbReference type="PANTHER" id="PTHR45783:SF3">
    <property type="entry name" value="KINESIN LIGHT CHAIN"/>
    <property type="match status" value="1"/>
</dbReference>
<comment type="subcellular location">
    <subcellularLocation>
        <location evidence="1">Cytoplasm</location>
        <location evidence="1">Cytoskeleton</location>
    </subcellularLocation>
</comment>
<evidence type="ECO:0000256" key="9">
    <source>
        <dbReference type="ARBA" id="ARBA00023212"/>
    </source>
</evidence>
<feature type="compositionally biased region" description="Polar residues" evidence="10">
    <location>
        <begin position="13"/>
        <end position="22"/>
    </location>
</feature>
<dbReference type="GO" id="GO:0005737">
    <property type="term" value="C:cytoplasm"/>
    <property type="evidence" value="ECO:0007669"/>
    <property type="project" value="TreeGrafter"/>
</dbReference>
<dbReference type="GO" id="GO:0007018">
    <property type="term" value="P:microtubule-based movement"/>
    <property type="evidence" value="ECO:0007669"/>
    <property type="project" value="TreeGrafter"/>
</dbReference>
<evidence type="ECO:0000256" key="10">
    <source>
        <dbReference type="SAM" id="MobiDB-lite"/>
    </source>
</evidence>
<dbReference type="InterPro" id="IPR002151">
    <property type="entry name" value="Kinesin_light"/>
</dbReference>
<dbReference type="Pfam" id="PF13424">
    <property type="entry name" value="TPR_12"/>
    <property type="match status" value="1"/>
</dbReference>
<protein>
    <submittedName>
        <fullName evidence="12">TPR-like protein</fullName>
    </submittedName>
</protein>
<dbReference type="InterPro" id="IPR011990">
    <property type="entry name" value="TPR-like_helical_dom_sf"/>
</dbReference>
<keyword evidence="9" id="KW-0206">Cytoskeleton</keyword>
<organism evidence="12 13">
    <name type="scientific">Microthyrium microscopicum</name>
    <dbReference type="NCBI Taxonomy" id="703497"/>
    <lineage>
        <taxon>Eukaryota</taxon>
        <taxon>Fungi</taxon>
        <taxon>Dikarya</taxon>
        <taxon>Ascomycota</taxon>
        <taxon>Pezizomycotina</taxon>
        <taxon>Dothideomycetes</taxon>
        <taxon>Dothideomycetes incertae sedis</taxon>
        <taxon>Microthyriales</taxon>
        <taxon>Microthyriaceae</taxon>
        <taxon>Microthyrium</taxon>
    </lineage>
</organism>
<name>A0A6A6U843_9PEZI</name>
<keyword evidence="8" id="KW-0505">Motor protein</keyword>
<dbReference type="OrthoDB" id="5986190at2759"/>
<dbReference type="InterPro" id="IPR025676">
    <property type="entry name" value="Clr5_dom"/>
</dbReference>
<dbReference type="EMBL" id="MU004236">
    <property type="protein sequence ID" value="KAF2668140.1"/>
    <property type="molecule type" value="Genomic_DNA"/>
</dbReference>
<keyword evidence="3" id="KW-0963">Cytoplasm</keyword>
<dbReference type="GO" id="GO:0005874">
    <property type="term" value="C:microtubule"/>
    <property type="evidence" value="ECO:0007669"/>
    <property type="project" value="UniProtKB-KW"/>
</dbReference>
<dbReference type="InterPro" id="IPR019734">
    <property type="entry name" value="TPR_rpt"/>
</dbReference>
<dbReference type="Pfam" id="PF13374">
    <property type="entry name" value="TPR_10"/>
    <property type="match status" value="2"/>
</dbReference>
<keyword evidence="7" id="KW-0175">Coiled coil</keyword>
<evidence type="ECO:0000313" key="12">
    <source>
        <dbReference type="EMBL" id="KAF2668140.1"/>
    </source>
</evidence>
<dbReference type="Pfam" id="PF14420">
    <property type="entry name" value="Clr5"/>
    <property type="match status" value="1"/>
</dbReference>
<evidence type="ECO:0000256" key="7">
    <source>
        <dbReference type="ARBA" id="ARBA00023054"/>
    </source>
</evidence>
<dbReference type="SUPFAM" id="SSF48452">
    <property type="entry name" value="TPR-like"/>
    <property type="match status" value="2"/>
</dbReference>
<evidence type="ECO:0000256" key="3">
    <source>
        <dbReference type="ARBA" id="ARBA00022490"/>
    </source>
</evidence>
<dbReference type="SMART" id="SM00028">
    <property type="entry name" value="TPR"/>
    <property type="match status" value="3"/>
</dbReference>
<feature type="compositionally biased region" description="Basic and acidic residues" evidence="10">
    <location>
        <begin position="1"/>
        <end position="11"/>
    </location>
</feature>